<keyword evidence="3 11" id="KW-0285">Flavoprotein</keyword>
<comment type="cofactor">
    <cofactor evidence="11">
        <name>[4Fe-4S] cluster</name>
        <dbReference type="ChEBI" id="CHEBI:49883"/>
    </cofactor>
    <text evidence="11">Binds 1 [4Fe-4S] cluster.</text>
</comment>
<comment type="catalytic activity">
    <reaction evidence="11">
        <text>a ubiquinone + reduced [electron-transfer flavoprotein] = a ubiquinol + oxidized [electron-transfer flavoprotein] + H(+)</text>
        <dbReference type="Rhea" id="RHEA:24052"/>
        <dbReference type="Rhea" id="RHEA-COMP:9565"/>
        <dbReference type="Rhea" id="RHEA-COMP:9566"/>
        <dbReference type="Rhea" id="RHEA-COMP:10685"/>
        <dbReference type="Rhea" id="RHEA-COMP:10686"/>
        <dbReference type="ChEBI" id="CHEBI:15378"/>
        <dbReference type="ChEBI" id="CHEBI:16389"/>
        <dbReference type="ChEBI" id="CHEBI:17976"/>
        <dbReference type="ChEBI" id="CHEBI:57692"/>
        <dbReference type="ChEBI" id="CHEBI:58307"/>
        <dbReference type="EC" id="1.5.5.1"/>
    </reaction>
</comment>
<feature type="domain" description="ETF-QO/FixC ubiquinone-binding" evidence="14">
    <location>
        <begin position="208"/>
        <end position="301"/>
    </location>
</feature>
<dbReference type="InterPro" id="IPR007859">
    <property type="entry name" value="ETF-QO/FixX_C"/>
</dbReference>
<keyword evidence="10 11" id="KW-0830">Ubiquinone</keyword>
<keyword evidence="8 11" id="KW-0408">Iron</keyword>
<evidence type="ECO:0000256" key="6">
    <source>
        <dbReference type="ARBA" id="ARBA00022982"/>
    </source>
</evidence>
<dbReference type="PANTHER" id="PTHR10617:SF107">
    <property type="entry name" value="ELECTRON TRANSFER FLAVOPROTEIN-UBIQUINONE OXIDOREDUCTASE, MITOCHONDRIAL"/>
    <property type="match status" value="1"/>
</dbReference>
<dbReference type="InterPro" id="IPR003953">
    <property type="entry name" value="FAD-dep_OxRdtase_2_FAD-bd"/>
</dbReference>
<keyword evidence="16" id="KW-1185">Reference proteome</keyword>
<dbReference type="SUPFAM" id="SSF54373">
    <property type="entry name" value="FAD-linked reductases, C-terminal domain"/>
    <property type="match status" value="1"/>
</dbReference>
<evidence type="ECO:0000256" key="3">
    <source>
        <dbReference type="ARBA" id="ARBA00022630"/>
    </source>
</evidence>
<dbReference type="PRINTS" id="PR00420">
    <property type="entry name" value="RNGMNOXGNASE"/>
</dbReference>
<keyword evidence="5 11" id="KW-0274">FAD</keyword>
<dbReference type="Gene3D" id="3.30.70.20">
    <property type="match status" value="1"/>
</dbReference>
<evidence type="ECO:0000256" key="11">
    <source>
        <dbReference type="RuleBase" id="RU366068"/>
    </source>
</evidence>
<name>A0ABS2C7H2_9NEIS</name>
<evidence type="ECO:0000259" key="14">
    <source>
        <dbReference type="Pfam" id="PF21162"/>
    </source>
</evidence>
<evidence type="ECO:0000256" key="8">
    <source>
        <dbReference type="ARBA" id="ARBA00023004"/>
    </source>
</evidence>
<organism evidence="15 16">
    <name type="scientific">Deefgea chitinilytica</name>
    <dbReference type="NCBI Taxonomy" id="570276"/>
    <lineage>
        <taxon>Bacteria</taxon>
        <taxon>Pseudomonadati</taxon>
        <taxon>Pseudomonadota</taxon>
        <taxon>Betaproteobacteria</taxon>
        <taxon>Neisseriales</taxon>
        <taxon>Chitinibacteraceae</taxon>
        <taxon>Deefgea</taxon>
    </lineage>
</organism>
<evidence type="ECO:0000256" key="4">
    <source>
        <dbReference type="ARBA" id="ARBA00022723"/>
    </source>
</evidence>
<comment type="cofactor">
    <cofactor evidence="1 11">
        <name>FAD</name>
        <dbReference type="ChEBI" id="CHEBI:57692"/>
    </cofactor>
</comment>
<comment type="caution">
    <text evidence="15">The sequence shown here is derived from an EMBL/GenBank/DDBJ whole genome shotgun (WGS) entry which is preliminary data.</text>
</comment>
<keyword evidence="6 11" id="KW-0249">Electron transport</keyword>
<dbReference type="SUPFAM" id="SSF54862">
    <property type="entry name" value="4Fe-4S ferredoxins"/>
    <property type="match status" value="1"/>
</dbReference>
<feature type="domain" description="ETF-QO/FixX C-terminal" evidence="13">
    <location>
        <begin position="443"/>
        <end position="544"/>
    </location>
</feature>
<evidence type="ECO:0000256" key="2">
    <source>
        <dbReference type="ARBA" id="ARBA00022448"/>
    </source>
</evidence>
<keyword evidence="2 11" id="KW-0813">Transport</keyword>
<dbReference type="SUPFAM" id="SSF51905">
    <property type="entry name" value="FAD/NAD(P)-binding domain"/>
    <property type="match status" value="1"/>
</dbReference>
<dbReference type="PANTHER" id="PTHR10617">
    <property type="entry name" value="ELECTRON TRANSFER FLAVOPROTEIN-UBIQUINONE OXIDOREDUCTASE"/>
    <property type="match status" value="1"/>
</dbReference>
<evidence type="ECO:0000313" key="16">
    <source>
        <dbReference type="Proteomes" id="UP001195660"/>
    </source>
</evidence>
<dbReference type="InterPro" id="IPR036188">
    <property type="entry name" value="FAD/NAD-bd_sf"/>
</dbReference>
<evidence type="ECO:0000256" key="5">
    <source>
        <dbReference type="ARBA" id="ARBA00022827"/>
    </source>
</evidence>
<gene>
    <name evidence="15" type="ORF">GM173_00775</name>
</gene>
<feature type="domain" description="FAD-dependent oxidoreductase 2 FAD-binding" evidence="12">
    <location>
        <begin position="10"/>
        <end position="56"/>
    </location>
</feature>
<protein>
    <recommendedName>
        <fullName evidence="11">Electron transfer flavoprotein-ubiquinone oxidoreductase</fullName>
        <shortName evidence="11">ETF-QO</shortName>
        <ecNumber evidence="11">1.5.5.1</ecNumber>
    </recommendedName>
</protein>
<dbReference type="Gene3D" id="3.50.50.60">
    <property type="entry name" value="FAD/NAD(P)-binding domain"/>
    <property type="match status" value="1"/>
</dbReference>
<keyword evidence="7 11" id="KW-0560">Oxidoreductase</keyword>
<proteinExistence type="predicted"/>
<accession>A0ABS2C7H2</accession>
<dbReference type="Pfam" id="PF05187">
    <property type="entry name" value="Fer4_ETF_QO"/>
    <property type="match status" value="1"/>
</dbReference>
<dbReference type="Pfam" id="PF00890">
    <property type="entry name" value="FAD_binding_2"/>
    <property type="match status" value="1"/>
</dbReference>
<dbReference type="EC" id="1.5.5.1" evidence="11"/>
<evidence type="ECO:0000259" key="13">
    <source>
        <dbReference type="Pfam" id="PF05187"/>
    </source>
</evidence>
<dbReference type="InterPro" id="IPR040156">
    <property type="entry name" value="ETF-QO"/>
</dbReference>
<keyword evidence="4 11" id="KW-0479">Metal-binding</keyword>
<reference evidence="15 16" key="1">
    <citation type="submission" date="2019-11" db="EMBL/GenBank/DDBJ databases">
        <title>Novel Deefgea species.</title>
        <authorList>
            <person name="Han J.-H."/>
        </authorList>
    </citation>
    <scope>NUCLEOTIDE SEQUENCE [LARGE SCALE GENOMIC DNA]</scope>
    <source>
        <strain evidence="15 16">LMG 24817</strain>
    </source>
</reference>
<dbReference type="Gene3D" id="3.30.9.90">
    <property type="match status" value="1"/>
</dbReference>
<sequence length="546" mass="59106">MQERDVMEYDVLIIGAGPAGLAAAIRLKQVNAELSVCILEKGAQVGAHTLSGAVIDPIALNQLIPDWQRRAPQLATAVTADEFLVLDADIGFKIPQMLLPPQLHNDGCFIVKLGEVCAWLATEAENLGVEIYPGFAAAEVLYDDNGAVKGVAVGDMGINKQGEHKADYALGMAIYAKYTLFCEGARGSLAGQLEQQFNLREGRDPQHYGLGVKEVWQVKPENHQLGLVQHAQGWPLDNSTSGGAFIYHLPDYQVAVGYVVHLNYQNPTLSPFDELQRFKTHPKIRGTFAGATRIGYGARAIAEGGLQSLPKIVFAGGALLGCSAGLLNFPRIKGTHNAMLSGMLAAEATAAAISAGRAQDELTELVSTLQASTVWQELEQVRNIKPALSKLGVLGGTLYAGLELWLSKLGLNTPWTLRHSTPDHERLLPQGQYTPIKYPKPDGVLTFNKLDSLALANVSHEHDQPVHLKLRDPSLITPVHLSNEIKAECHYCPAGVYEIIEVAGQPKYQINAQNCLHCKTCDIKDAKQNIHWVTPEGGGGPMYTGM</sequence>
<keyword evidence="9 11" id="KW-0411">Iron-sulfur</keyword>
<dbReference type="Proteomes" id="UP001195660">
    <property type="component" value="Unassembled WGS sequence"/>
</dbReference>
<evidence type="ECO:0000256" key="7">
    <source>
        <dbReference type="ARBA" id="ARBA00023002"/>
    </source>
</evidence>
<evidence type="ECO:0000313" key="15">
    <source>
        <dbReference type="EMBL" id="MBM5570108.1"/>
    </source>
</evidence>
<evidence type="ECO:0000256" key="1">
    <source>
        <dbReference type="ARBA" id="ARBA00001974"/>
    </source>
</evidence>
<evidence type="ECO:0000259" key="12">
    <source>
        <dbReference type="Pfam" id="PF00890"/>
    </source>
</evidence>
<dbReference type="InterPro" id="IPR049398">
    <property type="entry name" value="ETF-QO/FixC_UQ-bd"/>
</dbReference>
<evidence type="ECO:0000256" key="10">
    <source>
        <dbReference type="ARBA" id="ARBA00023075"/>
    </source>
</evidence>
<dbReference type="Pfam" id="PF21162">
    <property type="entry name" value="ETFQO_UQ-bd"/>
    <property type="match status" value="1"/>
</dbReference>
<evidence type="ECO:0000256" key="9">
    <source>
        <dbReference type="ARBA" id="ARBA00023014"/>
    </source>
</evidence>
<dbReference type="EMBL" id="WOFE01000001">
    <property type="protein sequence ID" value="MBM5570108.1"/>
    <property type="molecule type" value="Genomic_DNA"/>
</dbReference>
<comment type="function">
    <text evidence="11">Accepts electrons from ETF and reduces ubiquinone.</text>
</comment>